<organism evidence="1 2">
    <name type="scientific">Crepidotus variabilis</name>
    <dbReference type="NCBI Taxonomy" id="179855"/>
    <lineage>
        <taxon>Eukaryota</taxon>
        <taxon>Fungi</taxon>
        <taxon>Dikarya</taxon>
        <taxon>Basidiomycota</taxon>
        <taxon>Agaricomycotina</taxon>
        <taxon>Agaricomycetes</taxon>
        <taxon>Agaricomycetidae</taxon>
        <taxon>Agaricales</taxon>
        <taxon>Agaricineae</taxon>
        <taxon>Crepidotaceae</taxon>
        <taxon>Crepidotus</taxon>
    </lineage>
</organism>
<dbReference type="AlphaFoldDB" id="A0A9P6EP85"/>
<accession>A0A9P6EP85</accession>
<sequence>MGTRKFGSGYPGIPITGVAGRGFPFVFWPLAWGGAGAAGATTYHYLDNSTEYGPFDNSSRPGGVMTTAAFTALDLSQQHTTFHILADNFTVNSLIEDIHQACGSLMPSSPNITAAAYNDSLPAPKPEQAVQYYRASTVCLSLDGCNNTALFDNSTDTPLPTNINTSLLDCINSTIASNVPLVDAQSTGTSAAPSSYQTLRSSGTRLSANATIALLSILLFWTSKAF</sequence>
<comment type="caution">
    <text evidence="1">The sequence shown here is derived from an EMBL/GenBank/DDBJ whole genome shotgun (WGS) entry which is preliminary data.</text>
</comment>
<dbReference type="OrthoDB" id="3365917at2759"/>
<dbReference type="Proteomes" id="UP000807306">
    <property type="component" value="Unassembled WGS sequence"/>
</dbReference>
<protein>
    <submittedName>
        <fullName evidence="1">Uncharacterized protein</fullName>
    </submittedName>
</protein>
<proteinExistence type="predicted"/>
<evidence type="ECO:0000313" key="1">
    <source>
        <dbReference type="EMBL" id="KAF9532164.1"/>
    </source>
</evidence>
<evidence type="ECO:0000313" key="2">
    <source>
        <dbReference type="Proteomes" id="UP000807306"/>
    </source>
</evidence>
<name>A0A9P6EP85_9AGAR</name>
<gene>
    <name evidence="1" type="ORF">CPB83DRAFT_661662</name>
</gene>
<keyword evidence="2" id="KW-1185">Reference proteome</keyword>
<dbReference type="EMBL" id="MU157832">
    <property type="protein sequence ID" value="KAF9532164.1"/>
    <property type="molecule type" value="Genomic_DNA"/>
</dbReference>
<reference evidence="1" key="1">
    <citation type="submission" date="2020-11" db="EMBL/GenBank/DDBJ databases">
        <authorList>
            <consortium name="DOE Joint Genome Institute"/>
            <person name="Ahrendt S."/>
            <person name="Riley R."/>
            <person name="Andreopoulos W."/>
            <person name="Labutti K."/>
            <person name="Pangilinan J."/>
            <person name="Ruiz-Duenas F.J."/>
            <person name="Barrasa J.M."/>
            <person name="Sanchez-Garcia M."/>
            <person name="Camarero S."/>
            <person name="Miyauchi S."/>
            <person name="Serrano A."/>
            <person name="Linde D."/>
            <person name="Babiker R."/>
            <person name="Drula E."/>
            <person name="Ayuso-Fernandez I."/>
            <person name="Pacheco R."/>
            <person name="Padilla G."/>
            <person name="Ferreira P."/>
            <person name="Barriuso J."/>
            <person name="Kellner H."/>
            <person name="Castanera R."/>
            <person name="Alfaro M."/>
            <person name="Ramirez L."/>
            <person name="Pisabarro A.G."/>
            <person name="Kuo A."/>
            <person name="Tritt A."/>
            <person name="Lipzen A."/>
            <person name="He G."/>
            <person name="Yan M."/>
            <person name="Ng V."/>
            <person name="Cullen D."/>
            <person name="Martin F."/>
            <person name="Rosso M.-N."/>
            <person name="Henrissat B."/>
            <person name="Hibbett D."/>
            <person name="Martinez A.T."/>
            <person name="Grigoriev I.V."/>
        </authorList>
    </citation>
    <scope>NUCLEOTIDE SEQUENCE</scope>
    <source>
        <strain evidence="1">CBS 506.95</strain>
    </source>
</reference>